<dbReference type="Pfam" id="PF07714">
    <property type="entry name" value="PK_Tyr_Ser-Thr"/>
    <property type="match status" value="1"/>
</dbReference>
<dbReference type="GO" id="GO:0004672">
    <property type="term" value="F:protein kinase activity"/>
    <property type="evidence" value="ECO:0007669"/>
    <property type="project" value="InterPro"/>
</dbReference>
<feature type="chain" id="PRO_5043552453" description="Protein kinase domain-containing protein" evidence="3">
    <location>
        <begin position="22"/>
        <end position="695"/>
    </location>
</feature>
<dbReference type="EMBL" id="JAIWQS010000011">
    <property type="protein sequence ID" value="KAJ8751248.1"/>
    <property type="molecule type" value="Genomic_DNA"/>
</dbReference>
<gene>
    <name evidence="5" type="ORF">K2173_016429</name>
</gene>
<evidence type="ECO:0000313" key="6">
    <source>
        <dbReference type="Proteomes" id="UP001159364"/>
    </source>
</evidence>
<keyword evidence="3" id="KW-0732">Signal</keyword>
<evidence type="ECO:0000256" key="3">
    <source>
        <dbReference type="SAM" id="SignalP"/>
    </source>
</evidence>
<comment type="caution">
    <text evidence="5">The sequence shown here is derived from an EMBL/GenBank/DDBJ whole genome shotgun (WGS) entry which is preliminary data.</text>
</comment>
<dbReference type="Proteomes" id="UP001159364">
    <property type="component" value="Linkage Group LG11"/>
</dbReference>
<dbReference type="GO" id="GO:0005524">
    <property type="term" value="F:ATP binding"/>
    <property type="evidence" value="ECO:0007669"/>
    <property type="project" value="UniProtKB-KW"/>
</dbReference>
<dbReference type="GO" id="GO:0005886">
    <property type="term" value="C:plasma membrane"/>
    <property type="evidence" value="ECO:0007669"/>
    <property type="project" value="TreeGrafter"/>
</dbReference>
<keyword evidence="2" id="KW-0067">ATP-binding</keyword>
<keyword evidence="1" id="KW-0547">Nucleotide-binding</keyword>
<dbReference type="AlphaFoldDB" id="A0AAV8SGX5"/>
<dbReference type="SUPFAM" id="SSF56112">
    <property type="entry name" value="Protein kinase-like (PK-like)"/>
    <property type="match status" value="1"/>
</dbReference>
<dbReference type="InterPro" id="IPR000719">
    <property type="entry name" value="Prot_kinase_dom"/>
</dbReference>
<dbReference type="SUPFAM" id="SSF49854">
    <property type="entry name" value="Spermadhesin, CUB domain"/>
    <property type="match status" value="1"/>
</dbReference>
<evidence type="ECO:0000259" key="4">
    <source>
        <dbReference type="PROSITE" id="PS50011"/>
    </source>
</evidence>
<dbReference type="PANTHER" id="PTHR27001">
    <property type="entry name" value="OS01G0253100 PROTEIN"/>
    <property type="match status" value="1"/>
</dbReference>
<proteinExistence type="predicted"/>
<reference evidence="5 6" key="1">
    <citation type="submission" date="2021-09" db="EMBL/GenBank/DDBJ databases">
        <title>Genomic insights and catalytic innovation underlie evolution of tropane alkaloids biosynthesis.</title>
        <authorList>
            <person name="Wang Y.-J."/>
            <person name="Tian T."/>
            <person name="Huang J.-P."/>
            <person name="Huang S.-X."/>
        </authorList>
    </citation>
    <scope>NUCLEOTIDE SEQUENCE [LARGE SCALE GENOMIC DNA]</scope>
    <source>
        <strain evidence="5">KIB-2018</strain>
        <tissue evidence="5">Leaf</tissue>
    </source>
</reference>
<accession>A0AAV8SGX5</accession>
<dbReference type="PANTHER" id="PTHR27001:SF931">
    <property type="entry name" value="OS11G0664100 PROTEIN"/>
    <property type="match status" value="1"/>
</dbReference>
<feature type="signal peptide" evidence="3">
    <location>
        <begin position="1"/>
        <end position="21"/>
    </location>
</feature>
<feature type="domain" description="Protein kinase" evidence="4">
    <location>
        <begin position="442"/>
        <end position="695"/>
    </location>
</feature>
<dbReference type="Gene3D" id="1.10.510.10">
    <property type="entry name" value="Transferase(Phosphotransferase) domain 1"/>
    <property type="match status" value="1"/>
</dbReference>
<evidence type="ECO:0000313" key="5">
    <source>
        <dbReference type="EMBL" id="KAJ8751248.1"/>
    </source>
</evidence>
<dbReference type="InterPro" id="IPR001245">
    <property type="entry name" value="Ser-Thr/Tyr_kinase_cat_dom"/>
</dbReference>
<dbReference type="InterPro" id="IPR035914">
    <property type="entry name" value="Sperma_CUB_dom_sf"/>
</dbReference>
<dbReference type="PROSITE" id="PS50011">
    <property type="entry name" value="PROTEIN_KINASE_DOM"/>
    <property type="match status" value="1"/>
</dbReference>
<protein>
    <recommendedName>
        <fullName evidence="4">Protein kinase domain-containing protein</fullName>
    </recommendedName>
</protein>
<sequence length="695" mass="77190">MVGGLQIVLSFLSIVLFPAFSLDESFSGLSYNGGKIMTKLVKVFLLWFDTSWHISGQVAIRNAITLLTSDWWRIVRQCSDSSNTPVTNRVEIGSECFYTRPQVNLIREQGLDIVRSVFNQSLIDSSGGGFTYDRAFEVNGSSIYLTLFSLMFVDGKNQAELMSSCIGNILLEVSAGVNVSLAWARAPQRIIDQCSIFLRGTSYLGPPNGNPRIDSVVGYALNDGDSLMVSSSCLSEVQQEQDGPPLFRDLKKNVSFNALGLNGSRYILQYIWDQNMKICALPRGYFSQGIAVNHTKGLQPYPPKQRCSWIISNPAAKFISFTVNYLCLTDNSDDYLQICSSGTSAGKCTFFFTSITFSSGDYVPFQSRGWELSYSAGKLSMASPWETGTPVSLNFTYINISKVLDFIAMYNATKQQVANFSGYYSRSDLPQINLNGEIMVAFSTQTDRGGDWLANFHIAAPLDNIIYREVSADGKSMAVKCFRDVTSGSDLEEEILLKSTSHPDIISLVGYANDGLHMVFEFMDRENLSVNLKGKGETLDWKKRLTIALAVQVCYAIQMLHMDSKSAIYHGNIASENILLDDSCNAKLGRFGAANYCRNGRMSPHHLPEMDEDIWSFGIVLIELPRGEFAEDREAFKNFTTLEEINELVGGQESFDPRLGIPTVRCEVIAPAKLCDVAKWYLCSGCRDQEAKPTP</sequence>
<evidence type="ECO:0000256" key="1">
    <source>
        <dbReference type="ARBA" id="ARBA00022741"/>
    </source>
</evidence>
<name>A0AAV8SGX5_9ROSI</name>
<dbReference type="InterPro" id="IPR011009">
    <property type="entry name" value="Kinase-like_dom_sf"/>
</dbReference>
<organism evidence="5 6">
    <name type="scientific">Erythroxylum novogranatense</name>
    <dbReference type="NCBI Taxonomy" id="1862640"/>
    <lineage>
        <taxon>Eukaryota</taxon>
        <taxon>Viridiplantae</taxon>
        <taxon>Streptophyta</taxon>
        <taxon>Embryophyta</taxon>
        <taxon>Tracheophyta</taxon>
        <taxon>Spermatophyta</taxon>
        <taxon>Magnoliopsida</taxon>
        <taxon>eudicotyledons</taxon>
        <taxon>Gunneridae</taxon>
        <taxon>Pentapetalae</taxon>
        <taxon>rosids</taxon>
        <taxon>fabids</taxon>
        <taxon>Malpighiales</taxon>
        <taxon>Erythroxylaceae</taxon>
        <taxon>Erythroxylum</taxon>
    </lineage>
</organism>
<keyword evidence="6" id="KW-1185">Reference proteome</keyword>
<evidence type="ECO:0000256" key="2">
    <source>
        <dbReference type="ARBA" id="ARBA00022840"/>
    </source>
</evidence>